<evidence type="ECO:0000256" key="4">
    <source>
        <dbReference type="ARBA" id="ARBA00023136"/>
    </source>
</evidence>
<comment type="caution">
    <text evidence="7">The sequence shown here is derived from an EMBL/GenBank/DDBJ whole genome shotgun (WGS) entry which is preliminary data.</text>
</comment>
<dbReference type="RefSeq" id="WP_345172936.1">
    <property type="nucleotide sequence ID" value="NZ_BAABFQ010000004.1"/>
</dbReference>
<evidence type="ECO:0000313" key="8">
    <source>
        <dbReference type="Proteomes" id="UP001595956"/>
    </source>
</evidence>
<evidence type="ECO:0000256" key="2">
    <source>
        <dbReference type="ARBA" id="ARBA00022692"/>
    </source>
</evidence>
<reference evidence="8" key="1">
    <citation type="journal article" date="2019" name="Int. J. Syst. Evol. Microbiol.">
        <title>The Global Catalogue of Microorganisms (GCM) 10K type strain sequencing project: providing services to taxonomists for standard genome sequencing and annotation.</title>
        <authorList>
            <consortium name="The Broad Institute Genomics Platform"/>
            <consortium name="The Broad Institute Genome Sequencing Center for Infectious Disease"/>
            <person name="Wu L."/>
            <person name="Ma J."/>
        </authorList>
    </citation>
    <scope>NUCLEOTIDE SEQUENCE [LARGE SCALE GENOMIC DNA]</scope>
    <source>
        <strain evidence="8">KACC 13778</strain>
    </source>
</reference>
<feature type="transmembrane region" description="Helical" evidence="5">
    <location>
        <begin position="62"/>
        <end position="83"/>
    </location>
</feature>
<dbReference type="Pfam" id="PF04193">
    <property type="entry name" value="PQ-loop"/>
    <property type="match status" value="1"/>
</dbReference>
<keyword evidence="2 5" id="KW-0812">Transmembrane</keyword>
<keyword evidence="4 5" id="KW-0472">Membrane</keyword>
<evidence type="ECO:0000256" key="3">
    <source>
        <dbReference type="ARBA" id="ARBA00022989"/>
    </source>
</evidence>
<keyword evidence="8" id="KW-1185">Reference proteome</keyword>
<feature type="transmembrane region" description="Helical" evidence="5">
    <location>
        <begin position="149"/>
        <end position="167"/>
    </location>
</feature>
<feature type="chain" id="PRO_5046910940" evidence="6">
    <location>
        <begin position="20"/>
        <end position="220"/>
    </location>
</feature>
<feature type="transmembrane region" description="Helical" evidence="5">
    <location>
        <begin position="173"/>
        <end position="192"/>
    </location>
</feature>
<evidence type="ECO:0000256" key="6">
    <source>
        <dbReference type="SAM" id="SignalP"/>
    </source>
</evidence>
<proteinExistence type="predicted"/>
<evidence type="ECO:0000313" key="7">
    <source>
        <dbReference type="EMBL" id="MFC5493590.1"/>
    </source>
</evidence>
<feature type="transmembrane region" description="Helical" evidence="5">
    <location>
        <begin position="117"/>
        <end position="137"/>
    </location>
</feature>
<protein>
    <submittedName>
        <fullName evidence="7">PQ-loop repeat-containing protein</fullName>
    </submittedName>
</protein>
<evidence type="ECO:0000256" key="1">
    <source>
        <dbReference type="ARBA" id="ARBA00004141"/>
    </source>
</evidence>
<sequence>MNISLATTLGLAATLLAFACTVPQLAKLVRGRSAAGISVAALANSTISGIAWTVFGLAEGEIWVALPAFVALPATAGALVLAWRDGGSRARMWLPVVWLAVILSATAAVPLVGAVPITVVLGCSVALLITPAAITAWRSHDVSGIAASGWVFLVFDALLCGAYGVIADVDANVLYAITATLGAVAVLTRVSLPAHVHARIVPLPAGIDPNVQREDLSLAA</sequence>
<feature type="signal peptide" evidence="6">
    <location>
        <begin position="1"/>
        <end position="19"/>
    </location>
</feature>
<comment type="subcellular location">
    <subcellularLocation>
        <location evidence="1">Membrane</location>
        <topology evidence="1">Multi-pass membrane protein</topology>
    </subcellularLocation>
</comment>
<evidence type="ECO:0000256" key="5">
    <source>
        <dbReference type="SAM" id="Phobius"/>
    </source>
</evidence>
<keyword evidence="3 5" id="KW-1133">Transmembrane helix</keyword>
<name>A0ABW0MZM8_9ACTN</name>
<dbReference type="Proteomes" id="UP001595956">
    <property type="component" value="Unassembled WGS sequence"/>
</dbReference>
<organism evidence="7 8">
    <name type="scientific">Nocardioides caricicola</name>
    <dbReference type="NCBI Taxonomy" id="634770"/>
    <lineage>
        <taxon>Bacteria</taxon>
        <taxon>Bacillati</taxon>
        <taxon>Actinomycetota</taxon>
        <taxon>Actinomycetes</taxon>
        <taxon>Propionibacteriales</taxon>
        <taxon>Nocardioidaceae</taxon>
        <taxon>Nocardioides</taxon>
    </lineage>
</organism>
<dbReference type="InterPro" id="IPR006603">
    <property type="entry name" value="PQ-loop_rpt"/>
</dbReference>
<dbReference type="Gene3D" id="1.20.1280.290">
    <property type="match status" value="1"/>
</dbReference>
<gene>
    <name evidence="7" type="ORF">ACFPKY_10775</name>
</gene>
<keyword evidence="6" id="KW-0732">Signal</keyword>
<accession>A0ABW0MZM8</accession>
<dbReference type="EMBL" id="JBHSMD010000003">
    <property type="protein sequence ID" value="MFC5493590.1"/>
    <property type="molecule type" value="Genomic_DNA"/>
</dbReference>